<keyword evidence="6" id="KW-0663">Pyridoxal phosphate</keyword>
<dbReference type="FunFam" id="3.40.50.1100:FF:000031">
    <property type="entry name" value="L-serine dehydratase/L-threonine deaminase"/>
    <property type="match status" value="1"/>
</dbReference>
<dbReference type="EC" id="4.3.1.19" evidence="5"/>
<dbReference type="PANTHER" id="PTHR48078">
    <property type="entry name" value="THREONINE DEHYDRATASE, MITOCHONDRIAL-RELATED"/>
    <property type="match status" value="1"/>
</dbReference>
<reference evidence="15" key="2">
    <citation type="journal article" date="2013" name="Nat. Commun.">
        <title>Genome of the Chinese tree shrew.</title>
        <authorList>
            <person name="Fan Y."/>
            <person name="Huang Z.Y."/>
            <person name="Cao C.C."/>
            <person name="Chen C.S."/>
            <person name="Chen Y.X."/>
            <person name="Fan D.D."/>
            <person name="He J."/>
            <person name="Hou H.L."/>
            <person name="Hu L."/>
            <person name="Hu X.T."/>
            <person name="Jiang X.T."/>
            <person name="Lai R."/>
            <person name="Lang Y.S."/>
            <person name="Liang B."/>
            <person name="Liao S.G."/>
            <person name="Mu D."/>
            <person name="Ma Y.Y."/>
            <person name="Niu Y.Y."/>
            <person name="Sun X.Q."/>
            <person name="Xia J.Q."/>
            <person name="Xiao J."/>
            <person name="Xiong Z.Q."/>
            <person name="Xu L."/>
            <person name="Yang L."/>
            <person name="Zhang Y."/>
            <person name="Zhao W."/>
            <person name="Zhao X.D."/>
            <person name="Zheng Y.T."/>
            <person name="Zhou J.M."/>
            <person name="Zhu Y.B."/>
            <person name="Zhang G.J."/>
            <person name="Wang J."/>
            <person name="Yao Y.G."/>
        </authorList>
    </citation>
    <scope>NUCLEOTIDE SEQUENCE [LARGE SCALE GENOMIC DNA]</scope>
</reference>
<dbReference type="GO" id="GO:0006629">
    <property type="term" value="P:lipid metabolic process"/>
    <property type="evidence" value="ECO:0007669"/>
    <property type="project" value="UniProtKB-KW"/>
</dbReference>
<dbReference type="GO" id="GO:0030170">
    <property type="term" value="F:pyridoxal phosphate binding"/>
    <property type="evidence" value="ECO:0007669"/>
    <property type="project" value="InterPro"/>
</dbReference>
<reference evidence="15" key="1">
    <citation type="submission" date="2012-07" db="EMBL/GenBank/DDBJ databases">
        <title>Genome of the Chinese tree shrew, a rising model animal genetically related to primates.</title>
        <authorList>
            <person name="Zhang G."/>
            <person name="Fan Y."/>
            <person name="Yao Y."/>
            <person name="Huang Z."/>
        </authorList>
    </citation>
    <scope>NUCLEOTIDE SEQUENCE [LARGE SCALE GENOMIC DNA]</scope>
</reference>
<dbReference type="GO" id="GO:0003941">
    <property type="term" value="F:L-serine ammonia-lyase activity"/>
    <property type="evidence" value="ECO:0007669"/>
    <property type="project" value="UniProtKB-EC"/>
</dbReference>
<dbReference type="GO" id="GO:0006567">
    <property type="term" value="P:L-threonine catabolic process"/>
    <property type="evidence" value="ECO:0007669"/>
    <property type="project" value="TreeGrafter"/>
</dbReference>
<accession>L9KMJ9</accession>
<dbReference type="SUPFAM" id="SSF53686">
    <property type="entry name" value="Tryptophan synthase beta subunit-like PLP-dependent enzymes"/>
    <property type="match status" value="1"/>
</dbReference>
<dbReference type="EC" id="4.3.1.17" evidence="4"/>
<keyword evidence="7" id="KW-0443">Lipid metabolism</keyword>
<dbReference type="Pfam" id="PF00291">
    <property type="entry name" value="PALP"/>
    <property type="match status" value="1"/>
</dbReference>
<dbReference type="InterPro" id="IPR050147">
    <property type="entry name" value="Ser/Thr_Dehydratase"/>
</dbReference>
<comment type="cofactor">
    <cofactor evidence="2">
        <name>pyridoxal 5'-phosphate</name>
        <dbReference type="ChEBI" id="CHEBI:597326"/>
    </cofactor>
</comment>
<keyword evidence="15" id="KW-1185">Reference proteome</keyword>
<evidence type="ECO:0000256" key="4">
    <source>
        <dbReference type="ARBA" id="ARBA00012093"/>
    </source>
</evidence>
<evidence type="ECO:0000256" key="11">
    <source>
        <dbReference type="ARBA" id="ARBA00049406"/>
    </source>
</evidence>
<comment type="similarity">
    <text evidence="3">Belongs to the serine/threonine dehydratase family.</text>
</comment>
<gene>
    <name evidence="14" type="ORF">TREES_T100009951</name>
</gene>
<dbReference type="InterPro" id="IPR001926">
    <property type="entry name" value="TrpB-like_PALP"/>
</dbReference>
<evidence type="ECO:0000256" key="12">
    <source>
        <dbReference type="SAM" id="MobiDB-lite"/>
    </source>
</evidence>
<dbReference type="Gene3D" id="3.40.50.1100">
    <property type="match status" value="2"/>
</dbReference>
<evidence type="ECO:0000256" key="1">
    <source>
        <dbReference type="ARBA" id="ARBA00001274"/>
    </source>
</evidence>
<dbReference type="Proteomes" id="UP000011518">
    <property type="component" value="Unassembled WGS sequence"/>
</dbReference>
<comment type="catalytic activity">
    <reaction evidence="1">
        <text>L-threonine = 2-oxobutanoate + NH4(+)</text>
        <dbReference type="Rhea" id="RHEA:22108"/>
        <dbReference type="ChEBI" id="CHEBI:16763"/>
        <dbReference type="ChEBI" id="CHEBI:28938"/>
        <dbReference type="ChEBI" id="CHEBI:57926"/>
        <dbReference type="EC" id="4.3.1.19"/>
    </reaction>
</comment>
<feature type="region of interest" description="Disordered" evidence="12">
    <location>
        <begin position="1"/>
        <end position="36"/>
    </location>
</feature>
<sequence>MGPQGRPRPFQDTPTASGLPMGPQYRTHPFQDPLPGPGVHQGLRDLVVWLSCAVASMEGSLGDGAKDKPFHTATPLLESWALSQVAGVKVFLKCENVQPSGSFKIRGIGHLVGRVSRIPRLDLALAVTPFLPFTDGEEGMQPLRGNAGISAAYAARKLGIAATIVLPEGTSPQVVRRLQGEGAEVQLHGKVWDEANLRAQELAKRDGWVNIPPFDHPLLWEGHGSLVQELKAALGTPPGAVVLAVGGGGLLAGVAAGLVEVGWQHVPIIAMETRGAHCLNAAIKAGRPVTLPGITSVAKCLGAKTVATRAFECTQEFKVLSEVVEDVEAVNATQRFLDDERMLVEPACGAALAAVYSGLLGRLQAEGHLSPSLSSVVVIVCGGNSIDSQELQALKAMAVSPACHASESGTFFRAQYESDLLHEAPLQCSQ</sequence>
<evidence type="ECO:0000256" key="6">
    <source>
        <dbReference type="ARBA" id="ARBA00022898"/>
    </source>
</evidence>
<evidence type="ECO:0000256" key="8">
    <source>
        <dbReference type="ARBA" id="ARBA00023239"/>
    </source>
</evidence>
<comment type="catalytic activity">
    <reaction evidence="11">
        <text>L-serine = pyruvate + NH4(+)</text>
        <dbReference type="Rhea" id="RHEA:19169"/>
        <dbReference type="ChEBI" id="CHEBI:15361"/>
        <dbReference type="ChEBI" id="CHEBI:28938"/>
        <dbReference type="ChEBI" id="CHEBI:33384"/>
        <dbReference type="EC" id="4.3.1.17"/>
    </reaction>
</comment>
<dbReference type="EMBL" id="KB320764">
    <property type="protein sequence ID" value="ELW63714.1"/>
    <property type="molecule type" value="Genomic_DNA"/>
</dbReference>
<dbReference type="GO" id="GO:0009097">
    <property type="term" value="P:isoleucine biosynthetic process"/>
    <property type="evidence" value="ECO:0007669"/>
    <property type="project" value="TreeGrafter"/>
</dbReference>
<evidence type="ECO:0000256" key="2">
    <source>
        <dbReference type="ARBA" id="ARBA00001933"/>
    </source>
</evidence>
<evidence type="ECO:0000256" key="7">
    <source>
        <dbReference type="ARBA" id="ARBA00023098"/>
    </source>
</evidence>
<dbReference type="GO" id="GO:0006565">
    <property type="term" value="P:L-serine catabolic process"/>
    <property type="evidence" value="ECO:0007669"/>
    <property type="project" value="TreeGrafter"/>
</dbReference>
<dbReference type="AlphaFoldDB" id="L9KMJ9"/>
<dbReference type="InParanoid" id="L9KMJ9"/>
<proteinExistence type="inferred from homology"/>
<evidence type="ECO:0000256" key="10">
    <source>
        <dbReference type="ARBA" id="ARBA00042605"/>
    </source>
</evidence>
<dbReference type="STRING" id="246437.L9KMJ9"/>
<evidence type="ECO:0000259" key="13">
    <source>
        <dbReference type="Pfam" id="PF00291"/>
    </source>
</evidence>
<dbReference type="PROSITE" id="PS00165">
    <property type="entry name" value="DEHYDRATASE_SER_THR"/>
    <property type="match status" value="1"/>
</dbReference>
<organism evidence="14 15">
    <name type="scientific">Tupaia chinensis</name>
    <name type="common">Chinese tree shrew</name>
    <name type="synonym">Tupaia belangeri chinensis</name>
    <dbReference type="NCBI Taxonomy" id="246437"/>
    <lineage>
        <taxon>Eukaryota</taxon>
        <taxon>Metazoa</taxon>
        <taxon>Chordata</taxon>
        <taxon>Craniata</taxon>
        <taxon>Vertebrata</taxon>
        <taxon>Euteleostomi</taxon>
        <taxon>Mammalia</taxon>
        <taxon>Eutheria</taxon>
        <taxon>Euarchontoglires</taxon>
        <taxon>Scandentia</taxon>
        <taxon>Tupaiidae</taxon>
        <taxon>Tupaia</taxon>
    </lineage>
</organism>
<evidence type="ECO:0000256" key="9">
    <source>
        <dbReference type="ARBA" id="ARBA00041766"/>
    </source>
</evidence>
<dbReference type="PANTHER" id="PTHR48078:SF16">
    <property type="entry name" value="SERINE DEHYDRATASE-LIKE"/>
    <property type="match status" value="1"/>
</dbReference>
<evidence type="ECO:0000313" key="15">
    <source>
        <dbReference type="Proteomes" id="UP000011518"/>
    </source>
</evidence>
<dbReference type="InterPro" id="IPR036052">
    <property type="entry name" value="TrpB-like_PALP_sf"/>
</dbReference>
<keyword evidence="8" id="KW-0456">Lyase</keyword>
<dbReference type="eggNOG" id="KOG1250">
    <property type="taxonomic scope" value="Eukaryota"/>
</dbReference>
<evidence type="ECO:0000256" key="5">
    <source>
        <dbReference type="ARBA" id="ARBA00012096"/>
    </source>
</evidence>
<dbReference type="InterPro" id="IPR000634">
    <property type="entry name" value="Ser/Thr_deHydtase_PyrdxlP-BS"/>
</dbReference>
<feature type="domain" description="Tryptophan synthase beta chain-like PALP" evidence="13">
    <location>
        <begin position="70"/>
        <end position="382"/>
    </location>
</feature>
<evidence type="ECO:0000256" key="3">
    <source>
        <dbReference type="ARBA" id="ARBA00010869"/>
    </source>
</evidence>
<dbReference type="GO" id="GO:0004794">
    <property type="term" value="F:threonine deaminase activity"/>
    <property type="evidence" value="ECO:0007669"/>
    <property type="project" value="UniProtKB-EC"/>
</dbReference>
<name>L9KMJ9_TUPCH</name>
<evidence type="ECO:0000313" key="14">
    <source>
        <dbReference type="EMBL" id="ELW63714.1"/>
    </source>
</evidence>
<protein>
    <recommendedName>
        <fullName evidence="9">L-serine deaminase</fullName>
        <ecNumber evidence="4">4.3.1.17</ecNumber>
        <ecNumber evidence="5">4.3.1.19</ecNumber>
    </recommendedName>
    <alternativeName>
        <fullName evidence="10">L-threonine dehydratase</fullName>
    </alternativeName>
</protein>
<dbReference type="FunCoup" id="L9KMJ9">
    <property type="interactions" value="390"/>
</dbReference>